<keyword evidence="1" id="KW-0732">Signal</keyword>
<evidence type="ECO:0000256" key="1">
    <source>
        <dbReference type="SAM" id="SignalP"/>
    </source>
</evidence>
<dbReference type="Proteomes" id="UP000708208">
    <property type="component" value="Unassembled WGS sequence"/>
</dbReference>
<feature type="signal peptide" evidence="1">
    <location>
        <begin position="1"/>
        <end position="27"/>
    </location>
</feature>
<protein>
    <submittedName>
        <fullName evidence="2">Uncharacterized protein</fullName>
    </submittedName>
</protein>
<feature type="non-terminal residue" evidence="2">
    <location>
        <position position="140"/>
    </location>
</feature>
<name>A0A8J2JX32_9HEXA</name>
<proteinExistence type="predicted"/>
<feature type="chain" id="PRO_5035292520" evidence="1">
    <location>
        <begin position="28"/>
        <end position="140"/>
    </location>
</feature>
<dbReference type="EMBL" id="CAJVCH010100603">
    <property type="protein sequence ID" value="CAG7723585.1"/>
    <property type="molecule type" value="Genomic_DNA"/>
</dbReference>
<gene>
    <name evidence="2" type="ORF">AFUS01_LOCUS12664</name>
</gene>
<comment type="caution">
    <text evidence="2">The sequence shown here is derived from an EMBL/GenBank/DDBJ whole genome shotgun (WGS) entry which is preliminary data.</text>
</comment>
<dbReference type="AlphaFoldDB" id="A0A8J2JX32"/>
<evidence type="ECO:0000313" key="2">
    <source>
        <dbReference type="EMBL" id="CAG7723585.1"/>
    </source>
</evidence>
<reference evidence="2" key="1">
    <citation type="submission" date="2021-06" db="EMBL/GenBank/DDBJ databases">
        <authorList>
            <person name="Hodson N. C."/>
            <person name="Mongue J. A."/>
            <person name="Jaron S. K."/>
        </authorList>
    </citation>
    <scope>NUCLEOTIDE SEQUENCE</scope>
</reference>
<evidence type="ECO:0000313" key="3">
    <source>
        <dbReference type="Proteomes" id="UP000708208"/>
    </source>
</evidence>
<accession>A0A8J2JX32</accession>
<organism evidence="2 3">
    <name type="scientific">Allacma fusca</name>
    <dbReference type="NCBI Taxonomy" id="39272"/>
    <lineage>
        <taxon>Eukaryota</taxon>
        <taxon>Metazoa</taxon>
        <taxon>Ecdysozoa</taxon>
        <taxon>Arthropoda</taxon>
        <taxon>Hexapoda</taxon>
        <taxon>Collembola</taxon>
        <taxon>Symphypleona</taxon>
        <taxon>Sminthuridae</taxon>
        <taxon>Allacma</taxon>
    </lineage>
</organism>
<sequence length="140" mass="16041">MAPNLEVTWLIPLTLFLVALISGPVLGKDVSRNASLSEDVMQSPKELEKPIRAKAKTTSQPCFNRTVLQKSVFRSNYVFAGKILELTEIPPENPPPIEEHEKQIYYYYNFTKKRRRDNEFLQISGSSKPKPKPMVYDAKI</sequence>
<keyword evidence="3" id="KW-1185">Reference proteome</keyword>